<name>A0ABU1UYE8_9GAMM</name>
<reference evidence="1 2" key="1">
    <citation type="submission" date="2023-07" db="EMBL/GenBank/DDBJ databases">
        <title>Sorghum-associated microbial communities from plants grown in Nebraska, USA.</title>
        <authorList>
            <person name="Schachtman D."/>
        </authorList>
    </citation>
    <scope>NUCLEOTIDE SEQUENCE [LARGE SCALE GENOMIC DNA]</scope>
    <source>
        <strain evidence="1 2">BE190</strain>
    </source>
</reference>
<accession>A0ABU1UYE8</accession>
<gene>
    <name evidence="1" type="ORF">J2X05_002235</name>
</gene>
<sequence length="267" mass="29223">MSSFSIAWLDLREGADFAARDKTLATQALEWLGQATDPVSPDRIIVDLGAGTGSSLRALTKLGANNIVWRLVDLDGKLLDEALRRHGKQYLIEDYQADLNIVGELPLTGTHIVSASALFDLTSAAFIDALIDRLDARKTAVYAALNYDGTTTWTPAHPLDEKVLAAFNQDQRRDKGFGPALGSACTGYLQKALENKGYTVTIKPSPWQLGAKDQPMLNELINGITAAVNEHYGLTESELDDWKKFRLTNIAEGNCTIGHWDLLALPR</sequence>
<proteinExistence type="predicted"/>
<dbReference type="Gene3D" id="3.40.50.150">
    <property type="entry name" value="Vaccinia Virus protein VP39"/>
    <property type="match status" value="1"/>
</dbReference>
<dbReference type="GO" id="GO:0008168">
    <property type="term" value="F:methyltransferase activity"/>
    <property type="evidence" value="ECO:0007669"/>
    <property type="project" value="UniProtKB-KW"/>
</dbReference>
<evidence type="ECO:0000313" key="1">
    <source>
        <dbReference type="EMBL" id="MDR7090213.1"/>
    </source>
</evidence>
<dbReference type="Proteomes" id="UP001253595">
    <property type="component" value="Unassembled WGS sequence"/>
</dbReference>
<dbReference type="GO" id="GO:0032259">
    <property type="term" value="P:methylation"/>
    <property type="evidence" value="ECO:0007669"/>
    <property type="project" value="UniProtKB-KW"/>
</dbReference>
<keyword evidence="1" id="KW-0489">Methyltransferase</keyword>
<organism evidence="1 2">
    <name type="scientific">Cellvibrio fibrivorans</name>
    <dbReference type="NCBI Taxonomy" id="126350"/>
    <lineage>
        <taxon>Bacteria</taxon>
        <taxon>Pseudomonadati</taxon>
        <taxon>Pseudomonadota</taxon>
        <taxon>Gammaproteobacteria</taxon>
        <taxon>Cellvibrionales</taxon>
        <taxon>Cellvibrionaceae</taxon>
        <taxon>Cellvibrio</taxon>
    </lineage>
</organism>
<keyword evidence="2" id="KW-1185">Reference proteome</keyword>
<evidence type="ECO:0000313" key="2">
    <source>
        <dbReference type="Proteomes" id="UP001253595"/>
    </source>
</evidence>
<comment type="caution">
    <text evidence="1">The sequence shown here is derived from an EMBL/GenBank/DDBJ whole genome shotgun (WGS) entry which is preliminary data.</text>
</comment>
<dbReference type="InterPro" id="IPR029063">
    <property type="entry name" value="SAM-dependent_MTases_sf"/>
</dbReference>
<dbReference type="SUPFAM" id="SSF53335">
    <property type="entry name" value="S-adenosyl-L-methionine-dependent methyltransferases"/>
    <property type="match status" value="1"/>
</dbReference>
<dbReference type="RefSeq" id="WP_310072362.1">
    <property type="nucleotide sequence ID" value="NZ_JAVDVX010000003.1"/>
</dbReference>
<dbReference type="EMBL" id="JAVDVX010000003">
    <property type="protein sequence ID" value="MDR7090213.1"/>
    <property type="molecule type" value="Genomic_DNA"/>
</dbReference>
<keyword evidence="1" id="KW-0808">Transferase</keyword>
<protein>
    <submittedName>
        <fullName evidence="1">SAM-dependent methyltransferase</fullName>
    </submittedName>
</protein>